<gene>
    <name evidence="15" type="primary">gb23613</name>
    <name evidence="15" type="ORF">PR202_gb23613</name>
</gene>
<dbReference type="PANTHER" id="PTHR27004">
    <property type="entry name" value="RECEPTOR-LIKE PROTEIN 12 ISOFORM X1"/>
    <property type="match status" value="1"/>
</dbReference>
<sequence>MHSIFPALQVLDIASNDFHGRIPEGFLKKLKAMTVVSALPPNVHDDTMPQYMFTYYYKNLVTVMQKGLELTLVNILSVFTTLDLSNNNFESTISNEIGDLKSLVGLNLSRNSFSGEIPPQIANILQLESLDLSYNQLSGEIPPAMAHLSFLEVLNLSYNHLLGPIPQSNQFLTFQDTSYLGNDGLCGKPLSHTCDTNHTPPAAEMPGSSKEVNWDVLSIEVGVIWGMAIVVGTTLLWSNGRTWVYWYMDMFLLWILQPWIRHRRH</sequence>
<evidence type="ECO:0000256" key="2">
    <source>
        <dbReference type="ARBA" id="ARBA00004479"/>
    </source>
</evidence>
<dbReference type="Gene3D" id="3.80.10.10">
    <property type="entry name" value="Ribonuclease Inhibitor"/>
    <property type="match status" value="1"/>
</dbReference>
<dbReference type="Pfam" id="PF00560">
    <property type="entry name" value="LRR_1"/>
    <property type="match status" value="5"/>
</dbReference>
<feature type="transmembrane region" description="Helical" evidence="14">
    <location>
        <begin position="216"/>
        <end position="237"/>
    </location>
</feature>
<comment type="subcellular location">
    <subcellularLocation>
        <location evidence="1">Cell membrane</location>
    </subcellularLocation>
    <subcellularLocation>
        <location evidence="13">Endomembrane system</location>
        <topology evidence="13">Single-pass membrane protein</topology>
    </subcellularLocation>
    <subcellularLocation>
        <location evidence="2">Membrane</location>
        <topology evidence="2">Single-pass type I membrane protein</topology>
    </subcellularLocation>
</comment>
<accession>A0AAV5FKJ3</accession>
<reference evidence="15" key="1">
    <citation type="journal article" date="2018" name="DNA Res.">
        <title>Multiple hybrid de novo genome assembly of finger millet, an orphan allotetraploid crop.</title>
        <authorList>
            <person name="Hatakeyama M."/>
            <person name="Aluri S."/>
            <person name="Balachadran M.T."/>
            <person name="Sivarajan S.R."/>
            <person name="Patrignani A."/>
            <person name="Gruter S."/>
            <person name="Poveda L."/>
            <person name="Shimizu-Inatsugi R."/>
            <person name="Baeten J."/>
            <person name="Francoijs K.J."/>
            <person name="Nataraja K.N."/>
            <person name="Reddy Y.A.N."/>
            <person name="Phadnis S."/>
            <person name="Ravikumar R.L."/>
            <person name="Schlapbach R."/>
            <person name="Sreeman S.M."/>
            <person name="Shimizu K.K."/>
        </authorList>
    </citation>
    <scope>NUCLEOTIDE SEQUENCE</scope>
</reference>
<dbReference type="GO" id="GO:0005886">
    <property type="term" value="C:plasma membrane"/>
    <property type="evidence" value="ECO:0007669"/>
    <property type="project" value="UniProtKB-SubCell"/>
</dbReference>
<organism evidence="15 16">
    <name type="scientific">Eleusine coracana subsp. coracana</name>
    <dbReference type="NCBI Taxonomy" id="191504"/>
    <lineage>
        <taxon>Eukaryota</taxon>
        <taxon>Viridiplantae</taxon>
        <taxon>Streptophyta</taxon>
        <taxon>Embryophyta</taxon>
        <taxon>Tracheophyta</taxon>
        <taxon>Spermatophyta</taxon>
        <taxon>Magnoliopsida</taxon>
        <taxon>Liliopsida</taxon>
        <taxon>Poales</taxon>
        <taxon>Poaceae</taxon>
        <taxon>PACMAD clade</taxon>
        <taxon>Chloridoideae</taxon>
        <taxon>Cynodonteae</taxon>
        <taxon>Eleusininae</taxon>
        <taxon>Eleusine</taxon>
    </lineage>
</organism>
<keyword evidence="10 14" id="KW-0472">Membrane</keyword>
<evidence type="ECO:0000256" key="3">
    <source>
        <dbReference type="ARBA" id="ARBA00009592"/>
    </source>
</evidence>
<dbReference type="InterPro" id="IPR032675">
    <property type="entry name" value="LRR_dom_sf"/>
</dbReference>
<evidence type="ECO:0000256" key="10">
    <source>
        <dbReference type="ARBA" id="ARBA00023136"/>
    </source>
</evidence>
<proteinExistence type="inferred from homology"/>
<reference evidence="15" key="2">
    <citation type="submission" date="2021-12" db="EMBL/GenBank/DDBJ databases">
        <title>Resequencing data analysis of finger millet.</title>
        <authorList>
            <person name="Hatakeyama M."/>
            <person name="Aluri S."/>
            <person name="Balachadran M.T."/>
            <person name="Sivarajan S.R."/>
            <person name="Poveda L."/>
            <person name="Shimizu-Inatsugi R."/>
            <person name="Schlapbach R."/>
            <person name="Sreeman S.M."/>
            <person name="Shimizu K.K."/>
        </authorList>
    </citation>
    <scope>NUCLEOTIDE SEQUENCE</scope>
</reference>
<keyword evidence="11" id="KW-0675">Receptor</keyword>
<keyword evidence="4" id="KW-1003">Cell membrane</keyword>
<keyword evidence="12" id="KW-0325">Glycoprotein</keyword>
<keyword evidence="8" id="KW-0677">Repeat</keyword>
<comment type="similarity">
    <text evidence="3">Belongs to the RLP family.</text>
</comment>
<evidence type="ECO:0000313" key="16">
    <source>
        <dbReference type="Proteomes" id="UP001054889"/>
    </source>
</evidence>
<dbReference type="AlphaFoldDB" id="A0AAV5FKJ3"/>
<evidence type="ECO:0000256" key="4">
    <source>
        <dbReference type="ARBA" id="ARBA00022475"/>
    </source>
</evidence>
<evidence type="ECO:0000256" key="9">
    <source>
        <dbReference type="ARBA" id="ARBA00022989"/>
    </source>
</evidence>
<evidence type="ECO:0000256" key="14">
    <source>
        <dbReference type="SAM" id="Phobius"/>
    </source>
</evidence>
<keyword evidence="5" id="KW-0433">Leucine-rich repeat</keyword>
<dbReference type="EMBL" id="BQKI01000086">
    <property type="protein sequence ID" value="GJN34905.1"/>
    <property type="molecule type" value="Genomic_DNA"/>
</dbReference>
<evidence type="ECO:0000313" key="15">
    <source>
        <dbReference type="EMBL" id="GJN34905.1"/>
    </source>
</evidence>
<dbReference type="PANTHER" id="PTHR27004:SF203">
    <property type="entry name" value="LEUCINE-RICH REPEAT-CONTAINING N-TERMINAL PLANT-TYPE DOMAIN-CONTAINING PROTEIN"/>
    <property type="match status" value="1"/>
</dbReference>
<evidence type="ECO:0000256" key="7">
    <source>
        <dbReference type="ARBA" id="ARBA00022692"/>
    </source>
</evidence>
<evidence type="ECO:0000256" key="1">
    <source>
        <dbReference type="ARBA" id="ARBA00004236"/>
    </source>
</evidence>
<evidence type="ECO:0000256" key="5">
    <source>
        <dbReference type="ARBA" id="ARBA00022614"/>
    </source>
</evidence>
<keyword evidence="6" id="KW-1070">Brassinosteroid signaling pathway</keyword>
<keyword evidence="9 14" id="KW-1133">Transmembrane helix</keyword>
<evidence type="ECO:0000256" key="8">
    <source>
        <dbReference type="ARBA" id="ARBA00022737"/>
    </source>
</evidence>
<evidence type="ECO:0000256" key="12">
    <source>
        <dbReference type="ARBA" id="ARBA00023180"/>
    </source>
</evidence>
<dbReference type="InterPro" id="IPR001611">
    <property type="entry name" value="Leu-rich_rpt"/>
</dbReference>
<evidence type="ECO:0000256" key="13">
    <source>
        <dbReference type="ARBA" id="ARBA00037847"/>
    </source>
</evidence>
<evidence type="ECO:0000256" key="11">
    <source>
        <dbReference type="ARBA" id="ARBA00023170"/>
    </source>
</evidence>
<dbReference type="PRINTS" id="PR00019">
    <property type="entry name" value="LEURICHRPT"/>
</dbReference>
<dbReference type="GO" id="GO:0009742">
    <property type="term" value="P:brassinosteroid mediated signaling pathway"/>
    <property type="evidence" value="ECO:0007669"/>
    <property type="project" value="UniProtKB-KW"/>
</dbReference>
<protein>
    <submittedName>
        <fullName evidence="15">Uncharacterized protein</fullName>
    </submittedName>
</protein>
<comment type="caution">
    <text evidence="15">The sequence shown here is derived from an EMBL/GenBank/DDBJ whole genome shotgun (WGS) entry which is preliminary data.</text>
</comment>
<keyword evidence="16" id="KW-1185">Reference proteome</keyword>
<dbReference type="SUPFAM" id="SSF52058">
    <property type="entry name" value="L domain-like"/>
    <property type="match status" value="1"/>
</dbReference>
<feature type="transmembrane region" description="Helical" evidence="14">
    <location>
        <begin position="243"/>
        <end position="260"/>
    </location>
</feature>
<dbReference type="Proteomes" id="UP001054889">
    <property type="component" value="Unassembled WGS sequence"/>
</dbReference>
<keyword evidence="7 14" id="KW-0812">Transmembrane</keyword>
<name>A0AAV5FKJ3_ELECO</name>
<dbReference type="FunFam" id="3.80.10.10:FF:000111">
    <property type="entry name" value="LRR receptor-like serine/threonine-protein kinase ERECTA"/>
    <property type="match status" value="1"/>
</dbReference>
<evidence type="ECO:0000256" key="6">
    <source>
        <dbReference type="ARBA" id="ARBA00022626"/>
    </source>
</evidence>